<protein>
    <recommendedName>
        <fullName evidence="3">Arrestin-like N-terminal domain-containing protein</fullName>
    </recommendedName>
</protein>
<proteinExistence type="predicted"/>
<name>A0A938YY16_9ARCH</name>
<dbReference type="Proteomes" id="UP000809243">
    <property type="component" value="Unassembled WGS sequence"/>
</dbReference>
<gene>
    <name evidence="1" type="ORF">JW744_05620</name>
</gene>
<accession>A0A938YY16</accession>
<evidence type="ECO:0008006" key="3">
    <source>
        <dbReference type="Google" id="ProtNLM"/>
    </source>
</evidence>
<evidence type="ECO:0000313" key="2">
    <source>
        <dbReference type="Proteomes" id="UP000809243"/>
    </source>
</evidence>
<dbReference type="AlphaFoldDB" id="A0A938YY16"/>
<dbReference type="InterPro" id="IPR014752">
    <property type="entry name" value="Arrestin-like_C"/>
</dbReference>
<organism evidence="1 2">
    <name type="scientific">Candidatus Iainarchaeum sp</name>
    <dbReference type="NCBI Taxonomy" id="3101447"/>
    <lineage>
        <taxon>Archaea</taxon>
        <taxon>Candidatus Iainarchaeota</taxon>
        <taxon>Candidatus Iainarchaeia</taxon>
        <taxon>Candidatus Iainarchaeales</taxon>
        <taxon>Candidatus Iainarchaeaceae</taxon>
        <taxon>Candidatus Iainarchaeum</taxon>
    </lineage>
</organism>
<comment type="caution">
    <text evidence="1">The sequence shown here is derived from an EMBL/GenBank/DDBJ whole genome shotgun (WGS) entry which is preliminary data.</text>
</comment>
<evidence type="ECO:0000313" key="1">
    <source>
        <dbReference type="EMBL" id="MBN2067920.1"/>
    </source>
</evidence>
<reference evidence="1" key="1">
    <citation type="submission" date="2021-01" db="EMBL/GenBank/DDBJ databases">
        <title>Active Sulfur Cycling in an Early Earth Analoge.</title>
        <authorList>
            <person name="Hahn C.R."/>
            <person name="Youssef N.H."/>
            <person name="Elshahed M."/>
        </authorList>
    </citation>
    <scope>NUCLEOTIDE SEQUENCE</scope>
    <source>
        <strain evidence="1">Zod_Metabat.1151</strain>
    </source>
</reference>
<dbReference type="EMBL" id="JAFGDB010000100">
    <property type="protein sequence ID" value="MBN2067920.1"/>
    <property type="molecule type" value="Genomic_DNA"/>
</dbReference>
<dbReference type="Gene3D" id="2.60.40.640">
    <property type="match status" value="1"/>
</dbReference>
<sequence length="160" mass="17452">MVFGFGEGSIELMLDKTNMAFGETVHGRLNLKLKKAKSARQLRVRILAERTSTQYSGAMGGNRKSSTQKDIVFSTDLIVDREKTYSPPGQEYEFKIQVPAKNALPSDSMPALSGGLGTAIKAAQMLGGFGRSSQIKWFVEAALDIPKGVDIKKRVQVSVQ</sequence>